<name>A0A0N1HUE1_LEPSE</name>
<comment type="caution">
    <text evidence="1">The sequence shown here is derived from an EMBL/GenBank/DDBJ whole genome shotgun (WGS) entry which is preliminary data.</text>
</comment>
<dbReference type="OrthoDB" id="265779at2759"/>
<evidence type="ECO:0000313" key="2">
    <source>
        <dbReference type="Proteomes" id="UP000038009"/>
    </source>
</evidence>
<proteinExistence type="predicted"/>
<gene>
    <name evidence="1" type="ORF">ABL78_5960</name>
</gene>
<dbReference type="AlphaFoldDB" id="A0A0N1HUE1"/>
<dbReference type="VEuPathDB" id="TriTrypDB:Lsey_0216_0120"/>
<sequence>MWEAEKAMVVGLRAIYDRLLRSWPGAPRSGFGGILLRIVAPVFFAGTLSWPLRAVRTAVAVNYFADTMTLLSSATESDVVPQEKRSEGETTQKVGADRYNSMIDVWNHIRQRVGLRSLLLNGSGVDMVSRAFAVTLVWTVLQPATPWLRQVEASRAGAGVSVPDRPPNAVSFAFIYNSSLLLPTRKYSRCAMEAILALVGGGG</sequence>
<dbReference type="EMBL" id="LJSK01000216">
    <property type="protein sequence ID" value="KPI84994.1"/>
    <property type="molecule type" value="Genomic_DNA"/>
</dbReference>
<reference evidence="1 2" key="1">
    <citation type="journal article" date="2015" name="PLoS Pathog.">
        <title>Leptomonas seymouri: Adaptations to the Dixenous Life Cycle Analyzed by Genome Sequencing, Transcriptome Profiling and Co-infection with Leishmania donovani.</title>
        <authorList>
            <person name="Kraeva N."/>
            <person name="Butenko A."/>
            <person name="Hlavacova J."/>
            <person name="Kostygov A."/>
            <person name="Myskova J."/>
            <person name="Grybchuk D."/>
            <person name="Lestinova T."/>
            <person name="Votypka J."/>
            <person name="Volf P."/>
            <person name="Opperdoes F."/>
            <person name="Flegontov P."/>
            <person name="Lukes J."/>
            <person name="Yurchenko V."/>
        </authorList>
    </citation>
    <scope>NUCLEOTIDE SEQUENCE [LARGE SCALE GENOMIC DNA]</scope>
    <source>
        <strain evidence="1 2">ATCC 30220</strain>
    </source>
</reference>
<protein>
    <submittedName>
        <fullName evidence="1">Uncharacterized protein</fullName>
    </submittedName>
</protein>
<feature type="non-terminal residue" evidence="1">
    <location>
        <position position="203"/>
    </location>
</feature>
<evidence type="ECO:0000313" key="1">
    <source>
        <dbReference type="EMBL" id="KPI84994.1"/>
    </source>
</evidence>
<keyword evidence="2" id="KW-1185">Reference proteome</keyword>
<organism evidence="1 2">
    <name type="scientific">Leptomonas seymouri</name>
    <dbReference type="NCBI Taxonomy" id="5684"/>
    <lineage>
        <taxon>Eukaryota</taxon>
        <taxon>Discoba</taxon>
        <taxon>Euglenozoa</taxon>
        <taxon>Kinetoplastea</taxon>
        <taxon>Metakinetoplastina</taxon>
        <taxon>Trypanosomatida</taxon>
        <taxon>Trypanosomatidae</taxon>
        <taxon>Leishmaniinae</taxon>
        <taxon>Leptomonas</taxon>
    </lineage>
</organism>
<dbReference type="Proteomes" id="UP000038009">
    <property type="component" value="Unassembled WGS sequence"/>
</dbReference>
<accession>A0A0N1HUE1</accession>